<accession>A0A1Q9CZY2</accession>
<dbReference type="OrthoDB" id="413781at2759"/>
<sequence>MFAVAAVAVNGCGANDAPVAQTPANSHAWLRALPLRVTQLPELARQVRRSLRQMAAMATTAVAGGSEAAEGYTVISQEEYAQLMAGTAPAATTGMVTTSVPITAYPYTSTNAYTTVTTSYPNYPITSSPAVQYAASPLPASYTEATLELLRQQGMLEVSWPALREAGIPGSAAVQEEPFGPLAPLESLPVTPSGLLAARQLRELRAATDHACVFFLAWKLLAGDGVKGIPRDVLALDMLDADQLWRCIRLMSCGETLSLGQHDLAVESLAKHKGFFFNRFQQLLHEINHGPRLLGHVHSMTQAAEDLLQHLENTPQMSTQDKSQIQAAEDLARGLDNGSQMFASGSGGVCAFGGGGKLAVGIRSDESGEWADVPSDQARQRASQAQGEEEETTMSAARSDQISAGLSVPLPAVDMGASVQLGSTRGNIRNLPGNLNRKRAQTVAHMRPMPGQAHLLGDETAPQPSRKEVSKARHDFLDQQRQDAGGDLPAAEMIPAAFAVGPKEHLATIASSTFIEVYEKRDVGLMSVLRYILMDGCAAERQGRLVGIKAPRLSVTKFDDLWADYEASEASERKTEQEHAGIGKLLKWAPWQPSETRNPDNVPATVRVGMSLLKVGDVHVTGIPKQDIVDIFYQNGGGHGVLTLYDPLPDFEARKDKKKKKKSGQIRLDQIASVPVRDTARSWLDMLALQLGRIEEPECLHNGSGEYINDDTGRPLNAGDTGGYQRQAVGEKNPPILAELLLSDARKLYLETKAGDNEERDNEANQKAKRKGRAKGGCSKLQSMAQLGHIIFVGLSPSSVAVWFTVAREQTSKSVILLPGDIVMNAHAEGDGNMPIARAKKQPGEVTPSSRTKQPGETATSSRANSIRPLSEMTGFKTRRGLMLLYDPKPDDEWINRPIVRIRGGWKHTSTGEALNKTQAQAYSKFLRRHRGRNNVGDLADKLVRMVDKYLPLQADETRAYVCRFPEQAESLLKRVKKIRKRLRASKGERCTTTTRSSTTAKGSKAKKRRGEESTPVVKSEEKAENSNELAVNTMGEHAKKLDGSHVADKHVRKDRASDDSPDWGGSSDNSQEARDQQWLWGPTGRPSDGGGSTGVLAERPNEPAGEPPLRQEPSNEHGGGGRVQLTPNPMWQDIRRVKSTYGHSSKSKSTEQLGQPITYQVAGSPCPSTSYKPAAYQASTQPSAIPAITVTAAQPQAQPTQLPGVTVSSPQPAAYPTVSYQPAPSTSAVAGTQQLLQQTGQLPGIALPAAPAAQPQASGPPVQPPRLTEGIPDPQAVEQQKHAYEKSLDAQLDQGIKMIEQQNEVKKQALRQEAEMKKEQYFLQVDQQLKAQEMSVDQQANYQLMGLQQAAFERKAVLDQQAAQATLEYEQKRVADDFARTQYEHKKRAAEKQAEMQRELARQKEAFAQQQRAMQEQYAQQAAGLVAERQATPAYPQPARAAPQAYYAQQAMPAYYAPQVADPAGVGVAGPC</sequence>
<keyword evidence="1" id="KW-0175">Coiled coil</keyword>
<feature type="region of interest" description="Disordered" evidence="2">
    <location>
        <begin position="368"/>
        <end position="396"/>
    </location>
</feature>
<comment type="caution">
    <text evidence="3">The sequence shown here is derived from an EMBL/GenBank/DDBJ whole genome shotgun (WGS) entry which is preliminary data.</text>
</comment>
<dbReference type="Proteomes" id="UP000186817">
    <property type="component" value="Unassembled WGS sequence"/>
</dbReference>
<feature type="region of interest" description="Disordered" evidence="2">
    <location>
        <begin position="837"/>
        <end position="867"/>
    </location>
</feature>
<protein>
    <submittedName>
        <fullName evidence="3">Uncharacterized protein</fullName>
    </submittedName>
</protein>
<feature type="compositionally biased region" description="Basic and acidic residues" evidence="2">
    <location>
        <begin position="1037"/>
        <end position="1059"/>
    </location>
</feature>
<reference evidence="3 4" key="1">
    <citation type="submission" date="2016-02" db="EMBL/GenBank/DDBJ databases">
        <title>Genome analysis of coral dinoflagellate symbionts highlights evolutionary adaptations to a symbiotic lifestyle.</title>
        <authorList>
            <person name="Aranda M."/>
            <person name="Li Y."/>
            <person name="Liew Y.J."/>
            <person name="Baumgarten S."/>
            <person name="Simakov O."/>
            <person name="Wilson M."/>
            <person name="Piel J."/>
            <person name="Ashoor H."/>
            <person name="Bougouffa S."/>
            <person name="Bajic V.B."/>
            <person name="Ryu T."/>
            <person name="Ravasi T."/>
            <person name="Bayer T."/>
            <person name="Micklem G."/>
            <person name="Kim H."/>
            <person name="Bhak J."/>
            <person name="Lajeunesse T.C."/>
            <person name="Voolstra C.R."/>
        </authorList>
    </citation>
    <scope>NUCLEOTIDE SEQUENCE [LARGE SCALE GENOMIC DNA]</scope>
    <source>
        <strain evidence="3 4">CCMP2467</strain>
    </source>
</reference>
<evidence type="ECO:0000256" key="1">
    <source>
        <dbReference type="SAM" id="Coils"/>
    </source>
</evidence>
<evidence type="ECO:0000313" key="4">
    <source>
        <dbReference type="Proteomes" id="UP000186817"/>
    </source>
</evidence>
<evidence type="ECO:0000313" key="3">
    <source>
        <dbReference type="EMBL" id="OLP88472.1"/>
    </source>
</evidence>
<organism evidence="3 4">
    <name type="scientific">Symbiodinium microadriaticum</name>
    <name type="common">Dinoflagellate</name>
    <name type="synonym">Zooxanthella microadriatica</name>
    <dbReference type="NCBI Taxonomy" id="2951"/>
    <lineage>
        <taxon>Eukaryota</taxon>
        <taxon>Sar</taxon>
        <taxon>Alveolata</taxon>
        <taxon>Dinophyceae</taxon>
        <taxon>Suessiales</taxon>
        <taxon>Symbiodiniaceae</taxon>
        <taxon>Symbiodinium</taxon>
    </lineage>
</organism>
<feature type="region of interest" description="Disordered" evidence="2">
    <location>
        <begin position="984"/>
        <end position="1180"/>
    </location>
</feature>
<feature type="compositionally biased region" description="Polar residues" evidence="2">
    <location>
        <begin position="1167"/>
        <end position="1180"/>
    </location>
</feature>
<feature type="compositionally biased region" description="Low complexity" evidence="2">
    <location>
        <begin position="992"/>
        <end position="1003"/>
    </location>
</feature>
<evidence type="ECO:0000256" key="2">
    <source>
        <dbReference type="SAM" id="MobiDB-lite"/>
    </source>
</evidence>
<feature type="compositionally biased region" description="Polar residues" evidence="2">
    <location>
        <begin position="847"/>
        <end position="865"/>
    </location>
</feature>
<keyword evidence="4" id="KW-1185">Reference proteome</keyword>
<feature type="region of interest" description="Disordered" evidence="2">
    <location>
        <begin position="753"/>
        <end position="777"/>
    </location>
</feature>
<feature type="compositionally biased region" description="Basic and acidic residues" evidence="2">
    <location>
        <begin position="753"/>
        <end position="766"/>
    </location>
</feature>
<gene>
    <name evidence="3" type="ORF">AK812_SmicGene30202</name>
</gene>
<proteinExistence type="predicted"/>
<dbReference type="EMBL" id="LSRX01000813">
    <property type="protein sequence ID" value="OLP88472.1"/>
    <property type="molecule type" value="Genomic_DNA"/>
</dbReference>
<feature type="region of interest" description="Disordered" evidence="2">
    <location>
        <begin position="705"/>
        <end position="728"/>
    </location>
</feature>
<name>A0A1Q9CZY2_SYMMI</name>
<feature type="compositionally biased region" description="Low complexity" evidence="2">
    <location>
        <begin position="1251"/>
        <end position="1261"/>
    </location>
</feature>
<feature type="coiled-coil region" evidence="1">
    <location>
        <begin position="1381"/>
        <end position="1414"/>
    </location>
</feature>
<feature type="region of interest" description="Disordered" evidence="2">
    <location>
        <begin position="1251"/>
        <end position="1270"/>
    </location>
</feature>